<dbReference type="InterPro" id="IPR036873">
    <property type="entry name" value="Rhodanese-like_dom_sf"/>
</dbReference>
<dbReference type="PROSITE" id="PS50206">
    <property type="entry name" value="RHODANESE_3"/>
    <property type="match status" value="1"/>
</dbReference>
<reference evidence="5" key="1">
    <citation type="submission" date="2018-05" db="EMBL/GenBank/DDBJ databases">
        <authorList>
            <person name="Lanie J.A."/>
            <person name="Ng W.-L."/>
            <person name="Kazmierczak K.M."/>
            <person name="Andrzejewski T.M."/>
            <person name="Davidsen T.M."/>
            <person name="Wayne K.J."/>
            <person name="Tettelin H."/>
            <person name="Glass J.I."/>
            <person name="Rusch D."/>
            <person name="Podicherti R."/>
            <person name="Tsui H.-C.T."/>
            <person name="Winkler M.E."/>
        </authorList>
    </citation>
    <scope>NUCLEOTIDE SEQUENCE</scope>
</reference>
<keyword evidence="2" id="KW-0560">Oxidoreductase</keyword>
<gene>
    <name evidence="5" type="ORF">METZ01_LOCUS158237</name>
</gene>
<dbReference type="InterPro" id="IPR001763">
    <property type="entry name" value="Rhodanese-like_dom"/>
</dbReference>
<evidence type="ECO:0000259" key="4">
    <source>
        <dbReference type="PROSITE" id="PS50206"/>
    </source>
</evidence>
<sequence>MDSHIVKKDDKFLYNKKGREQLKADLAKEDFARRTCSFYRYIHINDPQKLRDELYKEWFDLRILGRVYIATEGINAQISVPEPHWNQFLETLNSRVVLKSMPLKHAIQEGQSFLKLAIRVKQEIVAYNIPANQYDMSHVGEHLNAVEFNEALDNQDSIVVDMRNYYESEVGHFKTAIMPDVETSRDLLPQVRKLLKGQEEQEVLLYCTGGIRCEKASAYLLHHGFKKVKQLNGGIIQYAHDIREQQLDSKFIGSNFVFDDRLEERITADVISVCHQCSTACDTHTDCLNQACHILFIQCPDCKTTFNGCCSTACQEFAALPLEEQRLLRKDLEKVVSKTVHTDRVKPRLTQ</sequence>
<evidence type="ECO:0000256" key="3">
    <source>
        <dbReference type="ARBA" id="ARBA00045625"/>
    </source>
</evidence>
<evidence type="ECO:0000256" key="2">
    <source>
        <dbReference type="ARBA" id="ARBA00023002"/>
    </source>
</evidence>
<dbReference type="PANTHER" id="PTHR43846">
    <property type="entry name" value="UPF0176 PROTEIN YCEA"/>
    <property type="match status" value="1"/>
</dbReference>
<dbReference type="InterPro" id="IPR040503">
    <property type="entry name" value="TRHO_N"/>
</dbReference>
<dbReference type="Pfam" id="PF17773">
    <property type="entry name" value="UPF0176_N"/>
    <property type="match status" value="1"/>
</dbReference>
<feature type="domain" description="Rhodanese" evidence="4">
    <location>
        <begin position="153"/>
        <end position="247"/>
    </location>
</feature>
<dbReference type="SUPFAM" id="SSF52821">
    <property type="entry name" value="Rhodanese/Cell cycle control phosphatase"/>
    <property type="match status" value="1"/>
</dbReference>
<dbReference type="InterPro" id="IPR020936">
    <property type="entry name" value="TrhO"/>
</dbReference>
<dbReference type="NCBIfam" id="NF001133">
    <property type="entry name" value="PRK00142.1-1"/>
    <property type="match status" value="1"/>
</dbReference>
<dbReference type="Pfam" id="PF00581">
    <property type="entry name" value="Rhodanese"/>
    <property type="match status" value="1"/>
</dbReference>
<organism evidence="5">
    <name type="scientific">marine metagenome</name>
    <dbReference type="NCBI Taxonomy" id="408172"/>
    <lineage>
        <taxon>unclassified sequences</taxon>
        <taxon>metagenomes</taxon>
        <taxon>ecological metagenomes</taxon>
    </lineage>
</organism>
<dbReference type="Gene3D" id="3.40.250.10">
    <property type="entry name" value="Rhodanese-like domain"/>
    <property type="match status" value="1"/>
</dbReference>
<dbReference type="PANTHER" id="PTHR43846:SF1">
    <property type="entry name" value="TRNA URIDINE(34) HYDROXYLASE"/>
    <property type="match status" value="1"/>
</dbReference>
<dbReference type="SMART" id="SM00450">
    <property type="entry name" value="RHOD"/>
    <property type="match status" value="1"/>
</dbReference>
<accession>A0A382AWK9</accession>
<proteinExistence type="inferred from homology"/>
<protein>
    <recommendedName>
        <fullName evidence="4">Rhodanese domain-containing protein</fullName>
    </recommendedName>
</protein>
<dbReference type="Gene3D" id="3.30.70.100">
    <property type="match status" value="1"/>
</dbReference>
<name>A0A382AWK9_9ZZZZ</name>
<evidence type="ECO:0000256" key="1">
    <source>
        <dbReference type="ARBA" id="ARBA00022694"/>
    </source>
</evidence>
<dbReference type="HAMAP" id="MF_00469">
    <property type="entry name" value="TrhO"/>
    <property type="match status" value="1"/>
</dbReference>
<dbReference type="AlphaFoldDB" id="A0A382AWK9"/>
<dbReference type="GO" id="GO:0008033">
    <property type="term" value="P:tRNA processing"/>
    <property type="evidence" value="ECO:0007669"/>
    <property type="project" value="UniProtKB-KW"/>
</dbReference>
<evidence type="ECO:0000313" key="5">
    <source>
        <dbReference type="EMBL" id="SVB05383.1"/>
    </source>
</evidence>
<dbReference type="CDD" id="cd01518">
    <property type="entry name" value="RHOD_YceA"/>
    <property type="match status" value="1"/>
</dbReference>
<dbReference type="Pfam" id="PF12368">
    <property type="entry name" value="Rhodanese_C"/>
    <property type="match status" value="1"/>
</dbReference>
<dbReference type="InterPro" id="IPR022111">
    <property type="entry name" value="Rhodanese_C"/>
</dbReference>
<comment type="function">
    <text evidence="3">Catalyzes oxygen-dependent 5-hydroxyuridine (ho5U) modification at position 34 in tRNAs, the first step in 5-carboxymethoxyuridine (cmo5U) biosynthesis. May be part of an alternate pathway, which is able to bypass cmo5U biogenesis in a subset of tRNAs under aerobic conditions.</text>
</comment>
<dbReference type="GO" id="GO:0016491">
    <property type="term" value="F:oxidoreductase activity"/>
    <property type="evidence" value="ECO:0007669"/>
    <property type="project" value="UniProtKB-KW"/>
</dbReference>
<keyword evidence="1" id="KW-0819">tRNA processing</keyword>
<dbReference type="EMBL" id="UINC01026970">
    <property type="protein sequence ID" value="SVB05383.1"/>
    <property type="molecule type" value="Genomic_DNA"/>
</dbReference>